<organism evidence="8">
    <name type="scientific">termite gut metagenome</name>
    <dbReference type="NCBI Taxonomy" id="433724"/>
    <lineage>
        <taxon>unclassified sequences</taxon>
        <taxon>metagenomes</taxon>
        <taxon>organismal metagenomes</taxon>
    </lineage>
</organism>
<sequence>MDTNICIFYLRGKYNLDKKIKEVAFDNCYISEITLAELKYGAQYSDRISENRQLVDEFAENVTILPIFNCLEIYAIEKARLRKAGNLVDDFDLLIGCSAVSNQLILVTENKKHFNRIRNIKIENWIER</sequence>
<keyword evidence="5" id="KW-0460">Magnesium</keyword>
<dbReference type="Gene3D" id="3.40.50.1010">
    <property type="entry name" value="5'-nuclease"/>
    <property type="match status" value="1"/>
</dbReference>
<dbReference type="GO" id="GO:0046872">
    <property type="term" value="F:metal ion binding"/>
    <property type="evidence" value="ECO:0007669"/>
    <property type="project" value="UniProtKB-KW"/>
</dbReference>
<comment type="similarity">
    <text evidence="6">Belongs to the PINc/VapC protein family.</text>
</comment>
<dbReference type="EMBL" id="SNRY01003079">
    <property type="protein sequence ID" value="KAA6322304.1"/>
    <property type="molecule type" value="Genomic_DNA"/>
</dbReference>
<evidence type="ECO:0000256" key="3">
    <source>
        <dbReference type="ARBA" id="ARBA00022723"/>
    </source>
</evidence>
<dbReference type="InterPro" id="IPR002716">
    <property type="entry name" value="PIN_dom"/>
</dbReference>
<evidence type="ECO:0000256" key="4">
    <source>
        <dbReference type="ARBA" id="ARBA00022801"/>
    </source>
</evidence>
<feature type="domain" description="PIN" evidence="7">
    <location>
        <begin position="2"/>
        <end position="118"/>
    </location>
</feature>
<protein>
    <submittedName>
        <fullName evidence="8">tRNA(fMet)-specific endonuclease VapC</fullName>
        <ecNumber evidence="8">3.1.-.-</ecNumber>
    </submittedName>
</protein>
<reference evidence="8" key="1">
    <citation type="submission" date="2019-03" db="EMBL/GenBank/DDBJ databases">
        <title>Single cell metagenomics reveals metabolic interactions within the superorganism composed of flagellate Streblomastix strix and complex community of Bacteroidetes bacteria on its surface.</title>
        <authorList>
            <person name="Treitli S.C."/>
            <person name="Kolisko M."/>
            <person name="Husnik F."/>
            <person name="Keeling P."/>
            <person name="Hampl V."/>
        </authorList>
    </citation>
    <scope>NUCLEOTIDE SEQUENCE</scope>
    <source>
        <strain evidence="8">STM</strain>
    </source>
</reference>
<dbReference type="PANTHER" id="PTHR33653:SF1">
    <property type="entry name" value="RIBONUCLEASE VAPC2"/>
    <property type="match status" value="1"/>
</dbReference>
<dbReference type="PANTHER" id="PTHR33653">
    <property type="entry name" value="RIBONUCLEASE VAPC2"/>
    <property type="match status" value="1"/>
</dbReference>
<comment type="cofactor">
    <cofactor evidence="1">
        <name>Mg(2+)</name>
        <dbReference type="ChEBI" id="CHEBI:18420"/>
    </cofactor>
</comment>
<keyword evidence="2" id="KW-0540">Nuclease</keyword>
<dbReference type="GO" id="GO:0016787">
    <property type="term" value="F:hydrolase activity"/>
    <property type="evidence" value="ECO:0007669"/>
    <property type="project" value="UniProtKB-KW"/>
</dbReference>
<keyword evidence="8" id="KW-0255">Endonuclease</keyword>
<keyword evidence="3" id="KW-0479">Metal-binding</keyword>
<dbReference type="SUPFAM" id="SSF88723">
    <property type="entry name" value="PIN domain-like"/>
    <property type="match status" value="1"/>
</dbReference>
<accession>A0A5J4QMY5</accession>
<dbReference type="CDD" id="cd18743">
    <property type="entry name" value="PIN_VapC4-5_FitB-like"/>
    <property type="match status" value="1"/>
</dbReference>
<evidence type="ECO:0000256" key="5">
    <source>
        <dbReference type="ARBA" id="ARBA00022842"/>
    </source>
</evidence>
<gene>
    <name evidence="8" type="ORF">EZS27_028138</name>
</gene>
<dbReference type="InterPro" id="IPR029060">
    <property type="entry name" value="PIN-like_dom_sf"/>
</dbReference>
<evidence type="ECO:0000256" key="6">
    <source>
        <dbReference type="ARBA" id="ARBA00038093"/>
    </source>
</evidence>
<dbReference type="GO" id="GO:0004519">
    <property type="term" value="F:endonuclease activity"/>
    <property type="evidence" value="ECO:0007669"/>
    <property type="project" value="UniProtKB-KW"/>
</dbReference>
<proteinExistence type="inferred from homology"/>
<comment type="caution">
    <text evidence="8">The sequence shown here is derived from an EMBL/GenBank/DDBJ whole genome shotgun (WGS) entry which is preliminary data.</text>
</comment>
<evidence type="ECO:0000256" key="1">
    <source>
        <dbReference type="ARBA" id="ARBA00001946"/>
    </source>
</evidence>
<keyword evidence="4 8" id="KW-0378">Hydrolase</keyword>
<name>A0A5J4QMY5_9ZZZZ</name>
<evidence type="ECO:0000256" key="2">
    <source>
        <dbReference type="ARBA" id="ARBA00022722"/>
    </source>
</evidence>
<evidence type="ECO:0000313" key="8">
    <source>
        <dbReference type="EMBL" id="KAA6322304.1"/>
    </source>
</evidence>
<dbReference type="AlphaFoldDB" id="A0A5J4QMY5"/>
<dbReference type="EC" id="3.1.-.-" evidence="8"/>
<dbReference type="Pfam" id="PF01850">
    <property type="entry name" value="PIN"/>
    <property type="match status" value="1"/>
</dbReference>
<evidence type="ECO:0000259" key="7">
    <source>
        <dbReference type="Pfam" id="PF01850"/>
    </source>
</evidence>
<dbReference type="InterPro" id="IPR050556">
    <property type="entry name" value="Type_II_TA_system_RNase"/>
</dbReference>